<dbReference type="RefSeq" id="WP_131616152.1">
    <property type="nucleotide sequence ID" value="NZ_CP036532.1"/>
</dbReference>
<evidence type="ECO:0000259" key="1">
    <source>
        <dbReference type="Pfam" id="PF04248"/>
    </source>
</evidence>
<dbReference type="InterPro" id="IPR007361">
    <property type="entry name" value="DUF427"/>
</dbReference>
<proteinExistence type="predicted"/>
<dbReference type="GeneID" id="90767141"/>
<protein>
    <submittedName>
        <fullName evidence="2">DUF427 domain-containing protein</fullName>
    </submittedName>
</protein>
<name>A0A4P6V1D7_9HYPH</name>
<dbReference type="Pfam" id="PF04248">
    <property type="entry name" value="NTP_transf_9"/>
    <property type="match status" value="1"/>
</dbReference>
<reference evidence="2 3" key="1">
    <citation type="journal article" date="2017" name="Int. J. Syst. Evol. Microbiol.">
        <title>Roseitalea porphyridii gen. nov., sp. nov., isolated from a red alga, and reclassification of Hoeflea suaedae Chung et al. 2013 as Pseudohoeflea suaedae gen. nov., comb. nov.</title>
        <authorList>
            <person name="Hyeon J.W."/>
            <person name="Jeong S.E."/>
            <person name="Baek K."/>
            <person name="Jeon C.O."/>
        </authorList>
    </citation>
    <scope>NUCLEOTIDE SEQUENCE [LARGE SCALE GENOMIC DNA]</scope>
    <source>
        <strain evidence="2 3">MA7-20</strain>
    </source>
</reference>
<dbReference type="EMBL" id="CP036532">
    <property type="protein sequence ID" value="QBK30459.1"/>
    <property type="molecule type" value="Genomic_DNA"/>
</dbReference>
<gene>
    <name evidence="2" type="ORF">E0E05_07525</name>
</gene>
<evidence type="ECO:0000313" key="3">
    <source>
        <dbReference type="Proteomes" id="UP000293719"/>
    </source>
</evidence>
<accession>A0A4P6V1D7</accession>
<evidence type="ECO:0000313" key="2">
    <source>
        <dbReference type="EMBL" id="QBK30459.1"/>
    </source>
</evidence>
<feature type="domain" description="DUF427" evidence="1">
    <location>
        <begin position="26"/>
        <end position="114"/>
    </location>
</feature>
<dbReference type="OrthoDB" id="9815163at2"/>
<dbReference type="PANTHER" id="PTHR34310:SF9">
    <property type="entry name" value="BLR5716 PROTEIN"/>
    <property type="match status" value="1"/>
</dbReference>
<dbReference type="KEGG" id="rpod:E0E05_07525"/>
<dbReference type="AlphaFoldDB" id="A0A4P6V1D7"/>
<dbReference type="Gene3D" id="2.170.150.40">
    <property type="entry name" value="Domain of unknown function (DUF427)"/>
    <property type="match status" value="1"/>
</dbReference>
<dbReference type="PANTHER" id="PTHR34310">
    <property type="entry name" value="DUF427 DOMAIN PROTEIN (AFU_ORTHOLOGUE AFUA_3G02220)"/>
    <property type="match status" value="1"/>
</dbReference>
<organism evidence="2 3">
    <name type="scientific">Roseitalea porphyridii</name>
    <dbReference type="NCBI Taxonomy" id="1852022"/>
    <lineage>
        <taxon>Bacteria</taxon>
        <taxon>Pseudomonadati</taxon>
        <taxon>Pseudomonadota</taxon>
        <taxon>Alphaproteobacteria</taxon>
        <taxon>Hyphomicrobiales</taxon>
        <taxon>Ahrensiaceae</taxon>
        <taxon>Roseitalea</taxon>
    </lineage>
</organism>
<dbReference type="Proteomes" id="UP000293719">
    <property type="component" value="Chromosome"/>
</dbReference>
<sequence length="126" mass="13844">MIDTTIRNPGNEAHRARIKPVGRLLRVHRGDTVLAESRRAVRLMETGRDLYDPVIYVPEADLVAALTPVGGKSTHCPLKGDASYLAFDGTEIAWTYDRPLEGSRMLRGLVAFDAEKVVIEEIGADA</sequence>
<dbReference type="InterPro" id="IPR038694">
    <property type="entry name" value="DUF427_sf"/>
</dbReference>
<keyword evidence="3" id="KW-1185">Reference proteome</keyword>